<evidence type="ECO:0000256" key="5">
    <source>
        <dbReference type="ARBA" id="ARBA00022884"/>
    </source>
</evidence>
<feature type="compositionally biased region" description="Basic residues" evidence="8">
    <location>
        <begin position="502"/>
        <end position="517"/>
    </location>
</feature>
<dbReference type="CDD" id="cd17960">
    <property type="entry name" value="DEADc_DDX55"/>
    <property type="match status" value="1"/>
</dbReference>
<keyword evidence="1 6" id="KW-0547">Nucleotide-binding</keyword>
<evidence type="ECO:0000313" key="11">
    <source>
        <dbReference type="EMBL" id="CAI5444540.1"/>
    </source>
</evidence>
<gene>
    <name evidence="11" type="ORF">CAMP_LOCUS7177</name>
</gene>
<keyword evidence="4 6" id="KW-0067">ATP-binding</keyword>
<dbReference type="InterPro" id="IPR027417">
    <property type="entry name" value="P-loop_NTPase"/>
</dbReference>
<feature type="region of interest" description="Disordered" evidence="8">
    <location>
        <begin position="500"/>
        <end position="549"/>
    </location>
</feature>
<evidence type="ECO:0000259" key="9">
    <source>
        <dbReference type="PROSITE" id="PS51192"/>
    </source>
</evidence>
<dbReference type="PROSITE" id="PS51194">
    <property type="entry name" value="HELICASE_CTER"/>
    <property type="match status" value="1"/>
</dbReference>
<proteinExistence type="inferred from homology"/>
<evidence type="ECO:0000256" key="2">
    <source>
        <dbReference type="ARBA" id="ARBA00022801"/>
    </source>
</evidence>
<evidence type="ECO:0000256" key="7">
    <source>
        <dbReference type="RuleBase" id="RU365068"/>
    </source>
</evidence>
<comment type="function">
    <text evidence="7">RNA helicase.</text>
</comment>
<dbReference type="EC" id="3.6.4.13" evidence="7"/>
<dbReference type="GO" id="GO:0003723">
    <property type="term" value="F:RNA binding"/>
    <property type="evidence" value="ECO:0007669"/>
    <property type="project" value="UniProtKB-UniRule"/>
</dbReference>
<name>A0A9P1IH62_9PELO</name>
<dbReference type="InterPro" id="IPR001650">
    <property type="entry name" value="Helicase_C-like"/>
</dbReference>
<evidence type="ECO:0000256" key="1">
    <source>
        <dbReference type="ARBA" id="ARBA00022741"/>
    </source>
</evidence>
<evidence type="ECO:0000256" key="8">
    <source>
        <dbReference type="SAM" id="MobiDB-lite"/>
    </source>
</evidence>
<feature type="domain" description="Helicase C-terminal" evidence="10">
    <location>
        <begin position="235"/>
        <end position="405"/>
    </location>
</feature>
<dbReference type="SMART" id="SM00487">
    <property type="entry name" value="DEXDc"/>
    <property type="match status" value="1"/>
</dbReference>
<dbReference type="GO" id="GO:0016787">
    <property type="term" value="F:hydrolase activity"/>
    <property type="evidence" value="ECO:0007669"/>
    <property type="project" value="UniProtKB-KW"/>
</dbReference>
<evidence type="ECO:0000259" key="10">
    <source>
        <dbReference type="PROSITE" id="PS51194"/>
    </source>
</evidence>
<reference evidence="11" key="1">
    <citation type="submission" date="2022-11" db="EMBL/GenBank/DDBJ databases">
        <authorList>
            <person name="Kikuchi T."/>
        </authorList>
    </citation>
    <scope>NUCLEOTIDE SEQUENCE</scope>
    <source>
        <strain evidence="11">PS1010</strain>
    </source>
</reference>
<dbReference type="SMART" id="SM00490">
    <property type="entry name" value="HELICc"/>
    <property type="match status" value="1"/>
</dbReference>
<dbReference type="GO" id="GO:0043186">
    <property type="term" value="C:P granule"/>
    <property type="evidence" value="ECO:0007669"/>
    <property type="project" value="UniProtKB-ARBA"/>
</dbReference>
<dbReference type="GO" id="GO:0003724">
    <property type="term" value="F:RNA helicase activity"/>
    <property type="evidence" value="ECO:0007669"/>
    <property type="project" value="UniProtKB-EC"/>
</dbReference>
<comment type="caution">
    <text evidence="11">The sequence shown here is derived from an EMBL/GenBank/DDBJ whole genome shotgun (WGS) entry which is preliminary data.</text>
</comment>
<dbReference type="Proteomes" id="UP001152747">
    <property type="component" value="Unassembled WGS sequence"/>
</dbReference>
<dbReference type="OrthoDB" id="7396459at2759"/>
<protein>
    <recommendedName>
        <fullName evidence="7">ATP-dependent RNA helicase</fullName>
        <ecNumber evidence="7">3.6.4.13</ecNumber>
    </recommendedName>
</protein>
<keyword evidence="3 6" id="KW-0347">Helicase</keyword>
<dbReference type="PROSITE" id="PS00039">
    <property type="entry name" value="DEAD_ATP_HELICASE"/>
    <property type="match status" value="1"/>
</dbReference>
<dbReference type="InterPro" id="IPR000629">
    <property type="entry name" value="RNA-helicase_DEAD-box_CS"/>
</dbReference>
<accession>A0A9P1IH62</accession>
<organism evidence="11 12">
    <name type="scientific">Caenorhabditis angaria</name>
    <dbReference type="NCBI Taxonomy" id="860376"/>
    <lineage>
        <taxon>Eukaryota</taxon>
        <taxon>Metazoa</taxon>
        <taxon>Ecdysozoa</taxon>
        <taxon>Nematoda</taxon>
        <taxon>Chromadorea</taxon>
        <taxon>Rhabditida</taxon>
        <taxon>Rhabditina</taxon>
        <taxon>Rhabditomorpha</taxon>
        <taxon>Rhabditoidea</taxon>
        <taxon>Rhabditidae</taxon>
        <taxon>Peloderinae</taxon>
        <taxon>Caenorhabditis</taxon>
    </lineage>
</organism>
<keyword evidence="5 7" id="KW-0694">RNA-binding</keyword>
<comment type="catalytic activity">
    <reaction evidence="7">
        <text>ATP + H2O = ADP + phosphate + H(+)</text>
        <dbReference type="Rhea" id="RHEA:13065"/>
        <dbReference type="ChEBI" id="CHEBI:15377"/>
        <dbReference type="ChEBI" id="CHEBI:15378"/>
        <dbReference type="ChEBI" id="CHEBI:30616"/>
        <dbReference type="ChEBI" id="CHEBI:43474"/>
        <dbReference type="ChEBI" id="CHEBI:456216"/>
        <dbReference type="EC" id="3.6.4.13"/>
    </reaction>
</comment>
<dbReference type="SUPFAM" id="SSF52540">
    <property type="entry name" value="P-loop containing nucleoside triphosphate hydrolases"/>
    <property type="match status" value="1"/>
</dbReference>
<keyword evidence="12" id="KW-1185">Reference proteome</keyword>
<dbReference type="Pfam" id="PF00271">
    <property type="entry name" value="Helicase_C"/>
    <property type="match status" value="1"/>
</dbReference>
<sequence>MSLASQVGAVATRTFREKLGPEILEVFDKSYKNFTDVQVLSGTHLLNNHDVVVESPTGSGKTLSFVLPLLRILQNSPEIQKNQEIGAIILSPSRELCNQIVSVIKPFGEKLNLSVETVTGGQKVEKNVKMFKNRGVNILVATPGRLFQIIQHEKTLISRCLKSVQLLIIDEADRFNEIQFEDHMREILSCIPKQRRTGLFSATQVKEDDDLVVFGLRNAKQVKCAQERNSAAPSTLKNYFTVCEAEEKTSILLEFIRQKTDKKFLLFFPACNSVRYFQKIFERCLTKRPLFAVHGKCSNSHRAAQIKGFSDSSNGVMISTDVMARGIDISDIDWVIQYDLPKHSSWFVHRAGRTARLNNCHMSRFLDKHEKVKLEEVKVPTHTSLKSEELRQKMIKIQVSDRAILEAGTRAFVSHIESYSKHDCHIICALDDLNICGLANAYALLRLPKMRELTNRKDLDQFERSSIETSEIKYLDPKLEKQRGEIMKEKHEKKVEVLAAKEKKRREKEQRKMKRFGGGRGGRGGNLKKNENLKRKRSEDEDDTENDIRLLKKIKRGKLSKKEIKNVL</sequence>
<dbReference type="PANTHER" id="PTHR24031">
    <property type="entry name" value="RNA HELICASE"/>
    <property type="match status" value="1"/>
</dbReference>
<feature type="domain" description="Helicase ATP-binding" evidence="9">
    <location>
        <begin position="42"/>
        <end position="222"/>
    </location>
</feature>
<dbReference type="Gene3D" id="3.40.50.300">
    <property type="entry name" value="P-loop containing nucleotide triphosphate hydrolases"/>
    <property type="match status" value="2"/>
</dbReference>
<dbReference type="CDD" id="cd18787">
    <property type="entry name" value="SF2_C_DEAD"/>
    <property type="match status" value="1"/>
</dbReference>
<evidence type="ECO:0000313" key="12">
    <source>
        <dbReference type="Proteomes" id="UP001152747"/>
    </source>
</evidence>
<dbReference type="PROSITE" id="PS51192">
    <property type="entry name" value="HELICASE_ATP_BIND_1"/>
    <property type="match status" value="1"/>
</dbReference>
<evidence type="ECO:0000256" key="3">
    <source>
        <dbReference type="ARBA" id="ARBA00022806"/>
    </source>
</evidence>
<evidence type="ECO:0000256" key="4">
    <source>
        <dbReference type="ARBA" id="ARBA00022840"/>
    </source>
</evidence>
<dbReference type="InterPro" id="IPR025313">
    <property type="entry name" value="SPB4-like_CTE"/>
</dbReference>
<dbReference type="Pfam" id="PF00270">
    <property type="entry name" value="DEAD"/>
    <property type="match status" value="1"/>
</dbReference>
<dbReference type="AlphaFoldDB" id="A0A9P1IH62"/>
<comment type="similarity">
    <text evidence="6">Belongs to the DEAD box helicase family.</text>
</comment>
<dbReference type="InterPro" id="IPR011545">
    <property type="entry name" value="DEAD/DEAH_box_helicase_dom"/>
</dbReference>
<comment type="domain">
    <text evidence="7">The Q motif is unique to and characteristic of the DEAD box family of RNA helicases and controls ATP binding and hydrolysis.</text>
</comment>
<dbReference type="GO" id="GO:0005524">
    <property type="term" value="F:ATP binding"/>
    <property type="evidence" value="ECO:0007669"/>
    <property type="project" value="UniProtKB-UniRule"/>
</dbReference>
<dbReference type="Pfam" id="PF13959">
    <property type="entry name" value="CTE_SPB4"/>
    <property type="match status" value="1"/>
</dbReference>
<feature type="compositionally biased region" description="Basic and acidic residues" evidence="8">
    <location>
        <begin position="528"/>
        <end position="539"/>
    </location>
</feature>
<dbReference type="EMBL" id="CANHGI010000003">
    <property type="protein sequence ID" value="CAI5444540.1"/>
    <property type="molecule type" value="Genomic_DNA"/>
</dbReference>
<keyword evidence="2 6" id="KW-0378">Hydrolase</keyword>
<evidence type="ECO:0000256" key="6">
    <source>
        <dbReference type="RuleBase" id="RU000492"/>
    </source>
</evidence>
<dbReference type="InterPro" id="IPR014001">
    <property type="entry name" value="Helicase_ATP-bd"/>
</dbReference>
<dbReference type="SMART" id="SM01178">
    <property type="entry name" value="DUF4217"/>
    <property type="match status" value="1"/>
</dbReference>